<evidence type="ECO:0000256" key="7">
    <source>
        <dbReference type="HAMAP-Rule" id="MF_00500"/>
    </source>
</evidence>
<name>A0A1H6FUY5_THEAL</name>
<evidence type="ECO:0000256" key="5">
    <source>
        <dbReference type="ARBA" id="ARBA00023274"/>
    </source>
</evidence>
<keyword evidence="5 7" id="KW-0687">Ribonucleoprotein</keyword>
<reference evidence="10" key="1">
    <citation type="submission" date="2016-10" db="EMBL/GenBank/DDBJ databases">
        <authorList>
            <person name="Varghese N."/>
            <person name="Submissions S."/>
        </authorList>
    </citation>
    <scope>NUCLEOTIDE SEQUENCE [LARGE SCALE GENOMIC DNA]</scope>
    <source>
        <strain evidence="10">ATCC 35263</strain>
    </source>
</reference>
<dbReference type="GO" id="GO:0015935">
    <property type="term" value="C:small ribosomal subunit"/>
    <property type="evidence" value="ECO:0007669"/>
    <property type="project" value="TreeGrafter"/>
</dbReference>
<dbReference type="PANTHER" id="PTHR33398:SF1">
    <property type="entry name" value="SMALL RIBOSOMAL SUBUNIT PROTEIN BS20C"/>
    <property type="match status" value="1"/>
</dbReference>
<gene>
    <name evidence="7" type="primary">rpsT</name>
    <name evidence="9" type="ORF">SAMN02745716_1429</name>
</gene>
<sequence>MANIPSQKKRIKRSERERLENRFRISQVRTWFRRLEEAVTAGDSERAEQEYRTLLAKIDKAIKTGALHRNAGARRKSRAARLRARLGSS</sequence>
<dbReference type="RefSeq" id="WP_093117692.1">
    <property type="nucleotide sequence ID" value="NZ_FNWJ01000002.1"/>
</dbReference>
<dbReference type="EMBL" id="FNWJ01000002">
    <property type="protein sequence ID" value="SEH13968.1"/>
    <property type="molecule type" value="Genomic_DNA"/>
</dbReference>
<dbReference type="GO" id="GO:0003735">
    <property type="term" value="F:structural constituent of ribosome"/>
    <property type="evidence" value="ECO:0007669"/>
    <property type="project" value="InterPro"/>
</dbReference>
<evidence type="ECO:0000256" key="6">
    <source>
        <dbReference type="ARBA" id="ARBA00035136"/>
    </source>
</evidence>
<evidence type="ECO:0000256" key="2">
    <source>
        <dbReference type="ARBA" id="ARBA00022730"/>
    </source>
</evidence>
<feature type="region of interest" description="Disordered" evidence="8">
    <location>
        <begin position="67"/>
        <end position="89"/>
    </location>
</feature>
<comment type="function">
    <text evidence="7">Binds directly to 16S ribosomal RNA.</text>
</comment>
<keyword evidence="3 7" id="KW-0694">RNA-binding</keyword>
<keyword evidence="4 7" id="KW-0689">Ribosomal protein</keyword>
<organism evidence="9 10">
    <name type="scientific">Thermoleophilum album</name>
    <dbReference type="NCBI Taxonomy" id="29539"/>
    <lineage>
        <taxon>Bacteria</taxon>
        <taxon>Bacillati</taxon>
        <taxon>Actinomycetota</taxon>
        <taxon>Thermoleophilia</taxon>
        <taxon>Thermoleophilales</taxon>
        <taxon>Thermoleophilaceae</taxon>
        <taxon>Thermoleophilum</taxon>
    </lineage>
</organism>
<dbReference type="OrthoDB" id="9807974at2"/>
<dbReference type="SUPFAM" id="SSF46992">
    <property type="entry name" value="Ribosomal protein S20"/>
    <property type="match status" value="1"/>
</dbReference>
<keyword evidence="10" id="KW-1185">Reference proteome</keyword>
<evidence type="ECO:0000256" key="8">
    <source>
        <dbReference type="SAM" id="MobiDB-lite"/>
    </source>
</evidence>
<evidence type="ECO:0000313" key="9">
    <source>
        <dbReference type="EMBL" id="SEH13968.1"/>
    </source>
</evidence>
<evidence type="ECO:0000313" key="10">
    <source>
        <dbReference type="Proteomes" id="UP000222056"/>
    </source>
</evidence>
<dbReference type="InterPro" id="IPR036510">
    <property type="entry name" value="Ribosomal_bS20_sf"/>
</dbReference>
<evidence type="ECO:0000256" key="4">
    <source>
        <dbReference type="ARBA" id="ARBA00022980"/>
    </source>
</evidence>
<dbReference type="HAMAP" id="MF_00500">
    <property type="entry name" value="Ribosomal_bS20"/>
    <property type="match status" value="1"/>
</dbReference>
<dbReference type="PANTHER" id="PTHR33398">
    <property type="entry name" value="30S RIBOSOMAL PROTEIN S20"/>
    <property type="match status" value="1"/>
</dbReference>
<comment type="similarity">
    <text evidence="1 7">Belongs to the bacterial ribosomal protein bS20 family.</text>
</comment>
<dbReference type="GO" id="GO:0070181">
    <property type="term" value="F:small ribosomal subunit rRNA binding"/>
    <property type="evidence" value="ECO:0007669"/>
    <property type="project" value="TreeGrafter"/>
</dbReference>
<dbReference type="InterPro" id="IPR002583">
    <property type="entry name" value="Ribosomal_bS20"/>
</dbReference>
<dbReference type="GO" id="GO:0006412">
    <property type="term" value="P:translation"/>
    <property type="evidence" value="ECO:0007669"/>
    <property type="project" value="UniProtKB-UniRule"/>
</dbReference>
<feature type="compositionally biased region" description="Basic residues" evidence="8">
    <location>
        <begin position="71"/>
        <end position="89"/>
    </location>
</feature>
<dbReference type="Gene3D" id="1.20.58.110">
    <property type="entry name" value="Ribosomal protein S20"/>
    <property type="match status" value="1"/>
</dbReference>
<accession>A0A1H6FUY5</accession>
<evidence type="ECO:0000256" key="1">
    <source>
        <dbReference type="ARBA" id="ARBA00007634"/>
    </source>
</evidence>
<proteinExistence type="inferred from homology"/>
<evidence type="ECO:0000256" key="3">
    <source>
        <dbReference type="ARBA" id="ARBA00022884"/>
    </source>
</evidence>
<dbReference type="AlphaFoldDB" id="A0A1H6FUY5"/>
<protein>
    <recommendedName>
        <fullName evidence="6 7">Small ribosomal subunit protein bS20</fullName>
    </recommendedName>
</protein>
<dbReference type="STRING" id="29539.SAMN02745716_1429"/>
<dbReference type="NCBIfam" id="TIGR00029">
    <property type="entry name" value="S20"/>
    <property type="match status" value="1"/>
</dbReference>
<keyword evidence="2 7" id="KW-0699">rRNA-binding</keyword>
<dbReference type="Proteomes" id="UP000222056">
    <property type="component" value="Unassembled WGS sequence"/>
</dbReference>
<dbReference type="Pfam" id="PF01649">
    <property type="entry name" value="Ribosomal_S20p"/>
    <property type="match status" value="1"/>
</dbReference>